<protein>
    <submittedName>
        <fullName evidence="1">Uncharacterized protein</fullName>
    </submittedName>
</protein>
<feature type="non-terminal residue" evidence="1">
    <location>
        <position position="76"/>
    </location>
</feature>
<dbReference type="AlphaFoldDB" id="A0A9Q0N1F8"/>
<reference evidence="1" key="1">
    <citation type="submission" date="2022-07" db="EMBL/GenBank/DDBJ databases">
        <authorList>
            <person name="Trinca V."/>
            <person name="Uliana J.V.C."/>
            <person name="Torres T.T."/>
            <person name="Ward R.J."/>
            <person name="Monesi N."/>
        </authorList>
    </citation>
    <scope>NUCLEOTIDE SEQUENCE</scope>
    <source>
        <strain evidence="1">HSMRA1968</strain>
        <tissue evidence="1">Whole embryos</tissue>
    </source>
</reference>
<dbReference type="EMBL" id="WJQU01000002">
    <property type="protein sequence ID" value="KAJ6640839.1"/>
    <property type="molecule type" value="Genomic_DNA"/>
</dbReference>
<organism evidence="1 2">
    <name type="scientific">Pseudolycoriella hygida</name>
    <dbReference type="NCBI Taxonomy" id="35572"/>
    <lineage>
        <taxon>Eukaryota</taxon>
        <taxon>Metazoa</taxon>
        <taxon>Ecdysozoa</taxon>
        <taxon>Arthropoda</taxon>
        <taxon>Hexapoda</taxon>
        <taxon>Insecta</taxon>
        <taxon>Pterygota</taxon>
        <taxon>Neoptera</taxon>
        <taxon>Endopterygota</taxon>
        <taxon>Diptera</taxon>
        <taxon>Nematocera</taxon>
        <taxon>Sciaroidea</taxon>
        <taxon>Sciaridae</taxon>
        <taxon>Pseudolycoriella</taxon>
    </lineage>
</organism>
<sequence length="76" mass="9629">DLRYRRYRRLQCYEFKHWIERCLFLYDRTGNNPTADVVRRYPRNHRPNFRAQNFRLVEAWLQCWDIFLFTGNRNDA</sequence>
<keyword evidence="2" id="KW-1185">Reference proteome</keyword>
<gene>
    <name evidence="1" type="ORF">Bhyg_05772</name>
</gene>
<evidence type="ECO:0000313" key="2">
    <source>
        <dbReference type="Proteomes" id="UP001151699"/>
    </source>
</evidence>
<proteinExistence type="predicted"/>
<evidence type="ECO:0000313" key="1">
    <source>
        <dbReference type="EMBL" id="KAJ6640839.1"/>
    </source>
</evidence>
<dbReference type="Proteomes" id="UP001151699">
    <property type="component" value="Chromosome B"/>
</dbReference>
<accession>A0A9Q0N1F8</accession>
<name>A0A9Q0N1F8_9DIPT</name>
<comment type="caution">
    <text evidence="1">The sequence shown here is derived from an EMBL/GenBank/DDBJ whole genome shotgun (WGS) entry which is preliminary data.</text>
</comment>